<dbReference type="Gene3D" id="1.20.190.20">
    <property type="entry name" value="14-3-3 domain"/>
    <property type="match status" value="1"/>
</dbReference>
<evidence type="ECO:0000256" key="2">
    <source>
        <dbReference type="PIRSR" id="PIRSR000868-1"/>
    </source>
</evidence>
<comment type="similarity">
    <text evidence="1">Belongs to the 14-3-3 family.</text>
</comment>
<dbReference type="EMBL" id="CAJNOM010000076">
    <property type="protein sequence ID" value="CAF0991184.1"/>
    <property type="molecule type" value="Genomic_DNA"/>
</dbReference>
<dbReference type="InterPro" id="IPR036815">
    <property type="entry name" value="14-3-3_dom_sf"/>
</dbReference>
<reference evidence="4" key="1">
    <citation type="submission" date="2021-02" db="EMBL/GenBank/DDBJ databases">
        <authorList>
            <person name="Nowell W R."/>
        </authorList>
    </citation>
    <scope>NUCLEOTIDE SEQUENCE</scope>
</reference>
<gene>
    <name evidence="4" type="ORF">QVE165_LOCUS14403</name>
</gene>
<accession>A0A814G7W1</accession>
<keyword evidence="5" id="KW-1185">Reference proteome</keyword>
<dbReference type="PIRSF" id="PIRSF000868">
    <property type="entry name" value="14-3-3"/>
    <property type="match status" value="1"/>
</dbReference>
<dbReference type="OrthoDB" id="10290530at2759"/>
<protein>
    <recommendedName>
        <fullName evidence="3">14-3-3 domain-containing protein</fullName>
    </recommendedName>
</protein>
<feature type="domain" description="14-3-3" evidence="3">
    <location>
        <begin position="5"/>
        <end position="245"/>
    </location>
</feature>
<dbReference type="PRINTS" id="PR00305">
    <property type="entry name" value="1433ZETA"/>
</dbReference>
<dbReference type="PANTHER" id="PTHR18860">
    <property type="entry name" value="14-3-3 PROTEIN"/>
    <property type="match status" value="1"/>
</dbReference>
<dbReference type="SUPFAM" id="SSF48445">
    <property type="entry name" value="14-3-3 protein"/>
    <property type="match status" value="1"/>
</dbReference>
<name>A0A814G7W1_9BILA</name>
<dbReference type="AlphaFoldDB" id="A0A814G7W1"/>
<dbReference type="Proteomes" id="UP000663832">
    <property type="component" value="Unassembled WGS sequence"/>
</dbReference>
<sequence>MMANKDELVQLAKLAEQAERYTDMVIAMKKVVKFNDELTTEERDLLLIAYKHTVSACRLSWRIISIIEQKGSGSERQRKMTKEYREKIENELKDICQELCILLDKYLIPKATTTESKIVYLKTKGDYYRYLTEVTTGSERQKFAGESGHAYTNAFDIAKNQMSVTHPIRLGLAQSFSVFFYEILNNTDAACRIAIQALDEALTGSDSLEDDSYRDSIIIMQSLRDNLIAWTDNSSDVSNTNQSKEQ</sequence>
<proteinExistence type="inferred from homology"/>
<evidence type="ECO:0000256" key="1">
    <source>
        <dbReference type="ARBA" id="ARBA00006141"/>
    </source>
</evidence>
<dbReference type="InterPro" id="IPR000308">
    <property type="entry name" value="14-3-3"/>
</dbReference>
<evidence type="ECO:0000313" key="5">
    <source>
        <dbReference type="Proteomes" id="UP000663832"/>
    </source>
</evidence>
<evidence type="ECO:0000313" key="4">
    <source>
        <dbReference type="EMBL" id="CAF0991184.1"/>
    </source>
</evidence>
<dbReference type="Pfam" id="PF00244">
    <property type="entry name" value="14-3-3"/>
    <property type="match status" value="1"/>
</dbReference>
<dbReference type="SMART" id="SM00101">
    <property type="entry name" value="14_3_3"/>
    <property type="match status" value="1"/>
</dbReference>
<feature type="site" description="Interaction with phosphoserine on interacting protein" evidence="2">
    <location>
        <position position="129"/>
    </location>
</feature>
<organism evidence="4 5">
    <name type="scientific">Adineta steineri</name>
    <dbReference type="NCBI Taxonomy" id="433720"/>
    <lineage>
        <taxon>Eukaryota</taxon>
        <taxon>Metazoa</taxon>
        <taxon>Spiralia</taxon>
        <taxon>Gnathifera</taxon>
        <taxon>Rotifera</taxon>
        <taxon>Eurotatoria</taxon>
        <taxon>Bdelloidea</taxon>
        <taxon>Adinetida</taxon>
        <taxon>Adinetidae</taxon>
        <taxon>Adineta</taxon>
    </lineage>
</organism>
<dbReference type="InterPro" id="IPR023410">
    <property type="entry name" value="14-3-3_domain"/>
</dbReference>
<evidence type="ECO:0000259" key="3">
    <source>
        <dbReference type="SMART" id="SM00101"/>
    </source>
</evidence>
<comment type="caution">
    <text evidence="4">The sequence shown here is derived from an EMBL/GenBank/DDBJ whole genome shotgun (WGS) entry which is preliminary data.</text>
</comment>
<feature type="site" description="Interaction with phosphoserine on interacting protein" evidence="2">
    <location>
        <position position="58"/>
    </location>
</feature>